<dbReference type="AlphaFoldDB" id="A0A4Y2D8Y0"/>
<dbReference type="Proteomes" id="UP000499080">
    <property type="component" value="Unassembled WGS sequence"/>
</dbReference>
<accession>A0A4Y2D8Y0</accession>
<evidence type="ECO:0000256" key="1">
    <source>
        <dbReference type="SAM" id="MobiDB-lite"/>
    </source>
</evidence>
<gene>
    <name evidence="2" type="ORF">AVEN_146763_1</name>
</gene>
<sequence>MSRTVPSLSTTAPKNRTSLRPSTRLSLISEHLSIFHRSDRVSPKTLEQQRFFAVPQREIKPTLEKEHRITVPVPDAMTATEPIGWIQGVQAKRIERSGLQSLNYSLECNRLFLHELESPLRYFGYREFIRACLQYAEICGGAHSYGKRLS</sequence>
<evidence type="ECO:0000313" key="3">
    <source>
        <dbReference type="Proteomes" id="UP000499080"/>
    </source>
</evidence>
<name>A0A4Y2D8Y0_ARAVE</name>
<keyword evidence="3" id="KW-1185">Reference proteome</keyword>
<comment type="caution">
    <text evidence="2">The sequence shown here is derived from an EMBL/GenBank/DDBJ whole genome shotgun (WGS) entry which is preliminary data.</text>
</comment>
<reference evidence="2 3" key="1">
    <citation type="journal article" date="2019" name="Sci. Rep.">
        <title>Orb-weaving spider Araneus ventricosus genome elucidates the spidroin gene catalogue.</title>
        <authorList>
            <person name="Kono N."/>
            <person name="Nakamura H."/>
            <person name="Ohtoshi R."/>
            <person name="Moran D.A.P."/>
            <person name="Shinohara A."/>
            <person name="Yoshida Y."/>
            <person name="Fujiwara M."/>
            <person name="Mori M."/>
            <person name="Tomita M."/>
            <person name="Arakawa K."/>
        </authorList>
    </citation>
    <scope>NUCLEOTIDE SEQUENCE [LARGE SCALE GENOMIC DNA]</scope>
</reference>
<evidence type="ECO:0000313" key="2">
    <source>
        <dbReference type="EMBL" id="GBM12577.1"/>
    </source>
</evidence>
<protein>
    <submittedName>
        <fullName evidence="2">Uncharacterized protein</fullName>
    </submittedName>
</protein>
<feature type="region of interest" description="Disordered" evidence="1">
    <location>
        <begin position="1"/>
        <end position="21"/>
    </location>
</feature>
<organism evidence="2 3">
    <name type="scientific">Araneus ventricosus</name>
    <name type="common">Orbweaver spider</name>
    <name type="synonym">Epeira ventricosa</name>
    <dbReference type="NCBI Taxonomy" id="182803"/>
    <lineage>
        <taxon>Eukaryota</taxon>
        <taxon>Metazoa</taxon>
        <taxon>Ecdysozoa</taxon>
        <taxon>Arthropoda</taxon>
        <taxon>Chelicerata</taxon>
        <taxon>Arachnida</taxon>
        <taxon>Araneae</taxon>
        <taxon>Araneomorphae</taxon>
        <taxon>Entelegynae</taxon>
        <taxon>Araneoidea</taxon>
        <taxon>Araneidae</taxon>
        <taxon>Araneus</taxon>
    </lineage>
</organism>
<dbReference type="EMBL" id="BGPR01000316">
    <property type="protein sequence ID" value="GBM12577.1"/>
    <property type="molecule type" value="Genomic_DNA"/>
</dbReference>
<proteinExistence type="predicted"/>